<dbReference type="InterPro" id="IPR029039">
    <property type="entry name" value="Flavoprotein-like_sf"/>
</dbReference>
<dbReference type="GO" id="GO:0005829">
    <property type="term" value="C:cytosol"/>
    <property type="evidence" value="ECO:0007669"/>
    <property type="project" value="TreeGrafter"/>
</dbReference>
<dbReference type="KEGG" id="dea:FPZ08_12610"/>
<dbReference type="PANTHER" id="PTHR30543:SF21">
    <property type="entry name" value="NAD(P)H-DEPENDENT FMN REDUCTASE LOT6"/>
    <property type="match status" value="1"/>
</dbReference>
<feature type="domain" description="NADPH-dependent FMN reductase-like" evidence="1">
    <location>
        <begin position="4"/>
        <end position="147"/>
    </location>
</feature>
<dbReference type="PANTHER" id="PTHR30543">
    <property type="entry name" value="CHROMATE REDUCTASE"/>
    <property type="match status" value="1"/>
</dbReference>
<proteinExistence type="predicted"/>
<evidence type="ECO:0000313" key="3">
    <source>
        <dbReference type="Proteomes" id="UP000315364"/>
    </source>
</evidence>
<dbReference type="OrthoDB" id="9812295at2"/>
<dbReference type="EMBL" id="CP042304">
    <property type="protein sequence ID" value="QDZ11529.1"/>
    <property type="molecule type" value="Genomic_DNA"/>
</dbReference>
<dbReference type="Pfam" id="PF03358">
    <property type="entry name" value="FMN_red"/>
    <property type="match status" value="1"/>
</dbReference>
<keyword evidence="3" id="KW-1185">Reference proteome</keyword>
<name>A0A5B8LUL4_9HYPH</name>
<dbReference type="SUPFAM" id="SSF52218">
    <property type="entry name" value="Flavoproteins"/>
    <property type="match status" value="1"/>
</dbReference>
<dbReference type="GO" id="GO:0010181">
    <property type="term" value="F:FMN binding"/>
    <property type="evidence" value="ECO:0007669"/>
    <property type="project" value="TreeGrafter"/>
</dbReference>
<evidence type="ECO:0000313" key="2">
    <source>
        <dbReference type="EMBL" id="QDZ11529.1"/>
    </source>
</evidence>
<accession>A0A5B8LUL4</accession>
<dbReference type="Proteomes" id="UP000315364">
    <property type="component" value="Chromosome"/>
</dbReference>
<protein>
    <submittedName>
        <fullName evidence="2">NAD(P)H-dependent oxidoreductase</fullName>
    </submittedName>
</protein>
<dbReference type="AlphaFoldDB" id="A0A5B8LUL4"/>
<gene>
    <name evidence="2" type="ORF">FPZ08_12610</name>
</gene>
<evidence type="ECO:0000259" key="1">
    <source>
        <dbReference type="Pfam" id="PF03358"/>
    </source>
</evidence>
<dbReference type="InterPro" id="IPR050712">
    <property type="entry name" value="NAD(P)H-dep_reductase"/>
</dbReference>
<dbReference type="InterPro" id="IPR005025">
    <property type="entry name" value="FMN_Rdtase-like_dom"/>
</dbReference>
<dbReference type="GO" id="GO:0016491">
    <property type="term" value="F:oxidoreductase activity"/>
    <property type="evidence" value="ECO:0007669"/>
    <property type="project" value="InterPro"/>
</dbReference>
<sequence>MSKPRIGIIISTTREGRFGERAAHWVAELAASRNDIETEIVDLRDYPLPFFEAVSSPRFAPIDTPEARKWAGKLAELDGYVFVTAEYNHSISGVLKNALDFVFAEPARKPAAFVGYGAVGGARAVEQLRLIAVELSMVPLNRAVHINMEPFKGMLMDGKDFADYPYLAPTVDAMLEELAWYAQTLRAGRNAADLKAA</sequence>
<organism evidence="2 3">
    <name type="scientific">Devosia ginsengisoli</name>
    <dbReference type="NCBI Taxonomy" id="400770"/>
    <lineage>
        <taxon>Bacteria</taxon>
        <taxon>Pseudomonadati</taxon>
        <taxon>Pseudomonadota</taxon>
        <taxon>Alphaproteobacteria</taxon>
        <taxon>Hyphomicrobiales</taxon>
        <taxon>Devosiaceae</taxon>
        <taxon>Devosia</taxon>
    </lineage>
</organism>
<dbReference type="Gene3D" id="3.40.50.360">
    <property type="match status" value="1"/>
</dbReference>
<reference evidence="2 3" key="1">
    <citation type="submission" date="2019-07" db="EMBL/GenBank/DDBJ databases">
        <title>Full genome sequence of Devosia sp. Gsoil 520.</title>
        <authorList>
            <person name="Im W.-T."/>
        </authorList>
    </citation>
    <scope>NUCLEOTIDE SEQUENCE [LARGE SCALE GENOMIC DNA]</scope>
    <source>
        <strain evidence="2 3">Gsoil 520</strain>
    </source>
</reference>
<dbReference type="RefSeq" id="WP_146290348.1">
    <property type="nucleotide sequence ID" value="NZ_CP042304.1"/>
</dbReference>